<name>A0A2R6ALJ6_9ARCH</name>
<evidence type="ECO:0000313" key="2">
    <source>
        <dbReference type="Proteomes" id="UP000240322"/>
    </source>
</evidence>
<sequence>MGRDGRIIRAEAPGWLLSVDWGDVLLTAESERLRLVGEGRMKPGEKDVVFPYTHGERKLLVHVDLEKRLAVRVDVLAPSGSAVEEIWLVHDLSASRGRDHR</sequence>
<organism evidence="1 2">
    <name type="scientific">Candidatus Marsarchaeota G2 archaeon OSP_D</name>
    <dbReference type="NCBI Taxonomy" id="1978157"/>
    <lineage>
        <taxon>Archaea</taxon>
        <taxon>Candidatus Marsarchaeota</taxon>
        <taxon>Candidatus Marsarchaeota group 2</taxon>
    </lineage>
</organism>
<evidence type="ECO:0000313" key="1">
    <source>
        <dbReference type="EMBL" id="PSN87193.1"/>
    </source>
</evidence>
<accession>A0A2R6ALJ6</accession>
<protein>
    <submittedName>
        <fullName evidence="1">Uncharacterized protein</fullName>
    </submittedName>
</protein>
<proteinExistence type="predicted"/>
<reference evidence="1 2" key="1">
    <citation type="submission" date="2017-04" db="EMBL/GenBank/DDBJ databases">
        <title>Novel microbial lineages endemic to geothermal iron-oxide mats fill important gaps in the evolutionary history of Archaea.</title>
        <authorList>
            <person name="Jay Z.J."/>
            <person name="Beam J.P."/>
            <person name="Dlakic M."/>
            <person name="Rusch D.B."/>
            <person name="Kozubal M.A."/>
            <person name="Inskeep W.P."/>
        </authorList>
    </citation>
    <scope>NUCLEOTIDE SEQUENCE [LARGE SCALE GENOMIC DNA]</scope>
    <source>
        <strain evidence="1">OSP_D</strain>
    </source>
</reference>
<dbReference type="EMBL" id="NEXE01000178">
    <property type="protein sequence ID" value="PSN87193.1"/>
    <property type="molecule type" value="Genomic_DNA"/>
</dbReference>
<gene>
    <name evidence="1" type="ORF">B9Q03_10980</name>
</gene>
<dbReference type="Proteomes" id="UP000240322">
    <property type="component" value="Unassembled WGS sequence"/>
</dbReference>
<dbReference type="AlphaFoldDB" id="A0A2R6ALJ6"/>
<comment type="caution">
    <text evidence="1">The sequence shown here is derived from an EMBL/GenBank/DDBJ whole genome shotgun (WGS) entry which is preliminary data.</text>
</comment>